<dbReference type="Proteomes" id="UP001497457">
    <property type="component" value="Chromosome 25rd"/>
</dbReference>
<dbReference type="InterPro" id="IPR036875">
    <property type="entry name" value="Znf_CCHC_sf"/>
</dbReference>
<evidence type="ECO:0000259" key="2">
    <source>
        <dbReference type="SMART" id="SM00343"/>
    </source>
</evidence>
<feature type="region of interest" description="Disordered" evidence="1">
    <location>
        <begin position="530"/>
        <end position="602"/>
    </location>
</feature>
<dbReference type="InterPro" id="IPR001878">
    <property type="entry name" value="Znf_CCHC"/>
</dbReference>
<reference evidence="4" key="1">
    <citation type="submission" date="2024-06" db="EMBL/GenBank/DDBJ databases">
        <authorList>
            <person name="Ryan C."/>
        </authorList>
    </citation>
    <scope>NUCLEOTIDE SEQUENCE [LARGE SCALE GENOMIC DNA]</scope>
</reference>
<keyword evidence="4" id="KW-1185">Reference proteome</keyword>
<feature type="compositionally biased region" description="Low complexity" evidence="1">
    <location>
        <begin position="39"/>
        <end position="52"/>
    </location>
</feature>
<feature type="region of interest" description="Disordered" evidence="1">
    <location>
        <begin position="813"/>
        <end position="846"/>
    </location>
</feature>
<protein>
    <recommendedName>
        <fullName evidence="2">CCHC-type domain-containing protein</fullName>
    </recommendedName>
</protein>
<dbReference type="InterPro" id="IPR053253">
    <property type="entry name" value="Sex_diff_modulator"/>
</dbReference>
<dbReference type="PANTHER" id="PTHR33087:SF21">
    <property type="entry name" value="OS03G0782100 PROTEIN"/>
    <property type="match status" value="1"/>
</dbReference>
<name>A0ABC9BFN7_9POAL</name>
<feature type="domain" description="CCHC-type" evidence="2">
    <location>
        <begin position="208"/>
        <end position="224"/>
    </location>
</feature>
<feature type="compositionally biased region" description="Low complexity" evidence="1">
    <location>
        <begin position="492"/>
        <end position="506"/>
    </location>
</feature>
<dbReference type="PANTHER" id="PTHR33087">
    <property type="entry name" value="OS07G0539200 PROTEIN"/>
    <property type="match status" value="1"/>
</dbReference>
<feature type="region of interest" description="Disordered" evidence="1">
    <location>
        <begin position="486"/>
        <end position="508"/>
    </location>
</feature>
<feature type="domain" description="CCHC-type" evidence="2">
    <location>
        <begin position="189"/>
        <end position="205"/>
    </location>
</feature>
<feature type="compositionally biased region" description="Basic and acidic residues" evidence="1">
    <location>
        <begin position="82"/>
        <end position="96"/>
    </location>
</feature>
<dbReference type="EMBL" id="OZ075135">
    <property type="protein sequence ID" value="CAL4999571.1"/>
    <property type="molecule type" value="Genomic_DNA"/>
</dbReference>
<dbReference type="AlphaFoldDB" id="A0ABC9BFN7"/>
<evidence type="ECO:0000256" key="1">
    <source>
        <dbReference type="SAM" id="MobiDB-lite"/>
    </source>
</evidence>
<reference evidence="3 4" key="2">
    <citation type="submission" date="2024-10" db="EMBL/GenBank/DDBJ databases">
        <authorList>
            <person name="Ryan C."/>
        </authorList>
    </citation>
    <scope>NUCLEOTIDE SEQUENCE [LARGE SCALE GENOMIC DNA]</scope>
</reference>
<feature type="region of interest" description="Disordered" evidence="1">
    <location>
        <begin position="1"/>
        <end position="118"/>
    </location>
</feature>
<evidence type="ECO:0000313" key="3">
    <source>
        <dbReference type="EMBL" id="CAL4999571.1"/>
    </source>
</evidence>
<dbReference type="SMART" id="SM00343">
    <property type="entry name" value="ZnF_C2HC"/>
    <property type="match status" value="2"/>
</dbReference>
<gene>
    <name evidence="3" type="ORF">URODEC1_LOCUS64416</name>
</gene>
<proteinExistence type="predicted"/>
<dbReference type="SUPFAM" id="SSF57756">
    <property type="entry name" value="Retrovirus zinc finger-like domains"/>
    <property type="match status" value="1"/>
</dbReference>
<sequence length="918" mass="99688">MAASRSLRGSTPPLKPSGDPPAATHAPHPRPGDPPAAPLAPSASPSSASRTPRGQHIPQAEDALDLHYCGSGSSAASPIDEVTTKQDSKKSTENRGKAIAQDSGDGRSQLRPDAANLGSKQVSYKEALMGVRTFKPRFDSARGPEEWRENAGRQHRTRATVWSRLGERVDEGRPNNGFLQLLKEKAVGRCFNCFARDHRIAVCRDPPRCVLCSRSGHKARLCPSQIHRITPTTPSAWKSQKVDNAGQASVDAPPMALIPRDPSMRPSRVAACAARTAELREAERDLMLRGLIAVQRDASAQLTCAGVLRDALQQLRIPGHALQVTRISTTKFLLRFETPELRNAACARGTLSDGFSSLHLMPWGRQAGAFDGSLPHRARVCLEGVPGHAHQIETVMHLLPKRSFVESIDYERKKEDELGCFILWIWCKDADVLAVQGTLEIEEPFFPPEGHCSGPESSQMAILRSDELAVLKYDVLIHLDCVEDYSPPPTNPSNGSSNSGASGLPSDVPMVQWPARQSFVWHLGQPDVLPDPPRLSVHSRLGARRDRSPPRGSGHEGGGFRHMPPNQFDLSRFPSGGAGTSTHRGHAAGGYTGRHRGLDGDSETTRKFMWKKKEIVHESEFVPNNAKHGQESDVLLNAILSTNMSGPGLDIVDPMLEECAEQVLLPSIATDLFGDVGEQPQGLPEEGEVMPIGYNAKQDQQDCESTEEFSVQFGKETGEHTMLHKEKISDLQAQAQESADFPFDLNLLFENPEEDALQEAQLNQDGAELCLRAVEELTLDVTTTASEGPNTPRHRKHAKGLARLVVPLKKSLLCNPTPRPKAQHGKKAAAEPPVTPGGKNTKGGSKGTVEEQAAVFLIRNSGIVNATGHIKDSDQQHFGEQFFKPIQDTLVGNMRSAFGLPSEGQLDSLGALAIDAEA</sequence>
<dbReference type="Gene3D" id="4.10.60.10">
    <property type="entry name" value="Zinc finger, CCHC-type"/>
    <property type="match status" value="1"/>
</dbReference>
<organism evidence="3 4">
    <name type="scientific">Urochloa decumbens</name>
    <dbReference type="NCBI Taxonomy" id="240449"/>
    <lineage>
        <taxon>Eukaryota</taxon>
        <taxon>Viridiplantae</taxon>
        <taxon>Streptophyta</taxon>
        <taxon>Embryophyta</taxon>
        <taxon>Tracheophyta</taxon>
        <taxon>Spermatophyta</taxon>
        <taxon>Magnoliopsida</taxon>
        <taxon>Liliopsida</taxon>
        <taxon>Poales</taxon>
        <taxon>Poaceae</taxon>
        <taxon>PACMAD clade</taxon>
        <taxon>Panicoideae</taxon>
        <taxon>Panicodae</taxon>
        <taxon>Paniceae</taxon>
        <taxon>Melinidinae</taxon>
        <taxon>Urochloa</taxon>
    </lineage>
</organism>
<accession>A0ABC9BFN7</accession>
<evidence type="ECO:0000313" key="4">
    <source>
        <dbReference type="Proteomes" id="UP001497457"/>
    </source>
</evidence>